<organism evidence="5 6">
    <name type="scientific">Lupinus angustifolius</name>
    <name type="common">Narrow-leaved blue lupine</name>
    <dbReference type="NCBI Taxonomy" id="3871"/>
    <lineage>
        <taxon>Eukaryota</taxon>
        <taxon>Viridiplantae</taxon>
        <taxon>Streptophyta</taxon>
        <taxon>Embryophyta</taxon>
        <taxon>Tracheophyta</taxon>
        <taxon>Spermatophyta</taxon>
        <taxon>Magnoliopsida</taxon>
        <taxon>eudicotyledons</taxon>
        <taxon>Gunneridae</taxon>
        <taxon>Pentapetalae</taxon>
        <taxon>rosids</taxon>
        <taxon>fabids</taxon>
        <taxon>Fabales</taxon>
        <taxon>Fabaceae</taxon>
        <taxon>Papilionoideae</taxon>
        <taxon>50 kb inversion clade</taxon>
        <taxon>genistoids sensu lato</taxon>
        <taxon>core genistoids</taxon>
        <taxon>Genisteae</taxon>
        <taxon>Lupinus</taxon>
    </lineage>
</organism>
<dbReference type="EMBL" id="KV862202">
    <property type="protein sequence ID" value="OIV89959.1"/>
    <property type="molecule type" value="Genomic_DNA"/>
</dbReference>
<reference evidence="5 6" key="1">
    <citation type="journal article" date="2017" name="Plant Biotechnol. J.">
        <title>A comprehensive draft genome sequence for lupin (Lupinus angustifolius), an emerging health food: insights into plant-microbe interactions and legume evolution.</title>
        <authorList>
            <person name="Hane J.K."/>
            <person name="Ming Y."/>
            <person name="Kamphuis L.G."/>
            <person name="Nelson M.N."/>
            <person name="Garg G."/>
            <person name="Atkins C.A."/>
            <person name="Bayer P.E."/>
            <person name="Bravo A."/>
            <person name="Bringans S."/>
            <person name="Cannon S."/>
            <person name="Edwards D."/>
            <person name="Foley R."/>
            <person name="Gao L.L."/>
            <person name="Harrison M.J."/>
            <person name="Huang W."/>
            <person name="Hurgobin B."/>
            <person name="Li S."/>
            <person name="Liu C.W."/>
            <person name="McGrath A."/>
            <person name="Morahan G."/>
            <person name="Murray J."/>
            <person name="Weller J."/>
            <person name="Jian J."/>
            <person name="Singh K.B."/>
        </authorList>
    </citation>
    <scope>NUCLEOTIDE SEQUENCE [LARGE SCALE GENOMIC DNA]</scope>
    <source>
        <strain evidence="6">cv. Tanjil</strain>
        <tissue evidence="5">Whole plant</tissue>
    </source>
</reference>
<protein>
    <recommendedName>
        <fullName evidence="4">ABC transporter domain-containing protein</fullName>
    </recommendedName>
</protein>
<dbReference type="InterPro" id="IPR050095">
    <property type="entry name" value="ECF_ABC_transporter_ATP-bd"/>
</dbReference>
<dbReference type="PANTHER" id="PTHR43553">
    <property type="entry name" value="HEAVY METAL TRANSPORTER"/>
    <property type="match status" value="1"/>
</dbReference>
<keyword evidence="2" id="KW-0547">Nucleotide-binding</keyword>
<dbReference type="Gene3D" id="3.40.50.300">
    <property type="entry name" value="P-loop containing nucleotide triphosphate hydrolases"/>
    <property type="match status" value="1"/>
</dbReference>
<evidence type="ECO:0000313" key="5">
    <source>
        <dbReference type="EMBL" id="OIV89959.1"/>
    </source>
</evidence>
<dbReference type="SUPFAM" id="SSF52540">
    <property type="entry name" value="P-loop containing nucleoside triphosphate hydrolases"/>
    <property type="match status" value="1"/>
</dbReference>
<dbReference type="Gramene" id="OIV89959">
    <property type="protein sequence ID" value="OIV89959"/>
    <property type="gene ID" value="TanjilG_10316"/>
</dbReference>
<evidence type="ECO:0000256" key="1">
    <source>
        <dbReference type="ARBA" id="ARBA00022448"/>
    </source>
</evidence>
<keyword evidence="3" id="KW-0067">ATP-binding</keyword>
<feature type="domain" description="ABC transporter" evidence="4">
    <location>
        <begin position="143"/>
        <end position="192"/>
    </location>
</feature>
<evidence type="ECO:0000256" key="3">
    <source>
        <dbReference type="ARBA" id="ARBA00022840"/>
    </source>
</evidence>
<evidence type="ECO:0000259" key="4">
    <source>
        <dbReference type="Pfam" id="PF00005"/>
    </source>
</evidence>
<evidence type="ECO:0000313" key="6">
    <source>
        <dbReference type="Proteomes" id="UP000188354"/>
    </source>
</evidence>
<dbReference type="GO" id="GO:0042626">
    <property type="term" value="F:ATPase-coupled transmembrane transporter activity"/>
    <property type="evidence" value="ECO:0007669"/>
    <property type="project" value="TreeGrafter"/>
</dbReference>
<keyword evidence="6" id="KW-1185">Reference proteome</keyword>
<dbReference type="GO" id="GO:0016887">
    <property type="term" value="F:ATP hydrolysis activity"/>
    <property type="evidence" value="ECO:0007669"/>
    <property type="project" value="InterPro"/>
</dbReference>
<dbReference type="Proteomes" id="UP000188354">
    <property type="component" value="Unassembled WGS sequence"/>
</dbReference>
<proteinExistence type="predicted"/>
<dbReference type="STRING" id="3871.A0A1J7FPV0"/>
<dbReference type="InterPro" id="IPR027417">
    <property type="entry name" value="P-loop_NTPase"/>
</dbReference>
<dbReference type="Pfam" id="PF00005">
    <property type="entry name" value="ABC_tran"/>
    <property type="match status" value="1"/>
</dbReference>
<gene>
    <name evidence="5" type="ORF">TanjilG_10316</name>
</gene>
<dbReference type="PANTHER" id="PTHR43553:SF1">
    <property type="entry name" value="ABC TRANSPORTER I FAMILY MEMBER 11, CHLOROPLASTIC"/>
    <property type="match status" value="1"/>
</dbReference>
<dbReference type="InterPro" id="IPR003439">
    <property type="entry name" value="ABC_transporter-like_ATP-bd"/>
</dbReference>
<dbReference type="GO" id="GO:0005524">
    <property type="term" value="F:ATP binding"/>
    <property type="evidence" value="ECO:0007669"/>
    <property type="project" value="UniProtKB-KW"/>
</dbReference>
<dbReference type="GO" id="GO:0009941">
    <property type="term" value="C:chloroplast envelope"/>
    <property type="evidence" value="ECO:0007669"/>
    <property type="project" value="TreeGrafter"/>
</dbReference>
<keyword evidence="1" id="KW-0813">Transport</keyword>
<sequence length="216" mass="24779">MVEPLPIPCERTLRELVAPVFIYESLCIQYPNEDVPYVLKTGLIYLLSKFHGLAGEYPHKHLKEFQIVCSILKPRDVQEDHICLKAFPHAFEDPTKDWLYYLAPLLVGKKWYFVADSVLDEVTFGWPRQKDSYQLREKLALGLQRAINWVGLSGIPLDKNPHTLSGGYKRRLALAIQLVQIPDLLILDEPLAGLGEILFEIENPSQTSFHDHTEVM</sequence>
<evidence type="ECO:0000256" key="2">
    <source>
        <dbReference type="ARBA" id="ARBA00022741"/>
    </source>
</evidence>
<name>A0A1J7FPV0_LUPAN</name>
<accession>A0A1J7FPV0</accession>
<dbReference type="AlphaFoldDB" id="A0A1J7FPV0"/>